<proteinExistence type="predicted"/>
<dbReference type="EMBL" id="CP136891">
    <property type="protein sequence ID" value="WOK97561.1"/>
    <property type="molecule type" value="Genomic_DNA"/>
</dbReference>
<dbReference type="Proteomes" id="UP001327560">
    <property type="component" value="Chromosome 2"/>
</dbReference>
<gene>
    <name evidence="2" type="ORF">Cni_G06269</name>
</gene>
<evidence type="ECO:0000313" key="2">
    <source>
        <dbReference type="EMBL" id="WOK97561.1"/>
    </source>
</evidence>
<sequence length="364" mass="40023">MVNREESHGSGSLLSVDSALPTPMINPSASDPNGSSSYQPLILASHVFSGIISHLSLRFDGSPTKAGVHGSLPPPHVRTADVECIDGLAPLPLIRLKHFLTLGALDGTGCRLDRCSGLSWSSLALDRRLWATGSLRSPPSSYVVADVFSSTWLGHLITSILMAWPYMQPLSSALLSLFDLIVARVVQIGPFFMSQALFLILHFFSWLSINRFRMRILPPLPYPLQLDIPILNVEDHPFPLDVCDARPLLTYHRRPRNTSRIMVRRSLRILGMRCGPRDSLRRAAARKAHSNGDPLTAEIIMRGSTSRVRPPPSARPCRALGQLLLPVPPSLSSRPLTQQVRDLGFLFDAAPALLEAELSEFLMA</sequence>
<evidence type="ECO:0000256" key="1">
    <source>
        <dbReference type="SAM" id="Phobius"/>
    </source>
</evidence>
<dbReference type="AlphaFoldDB" id="A0AAQ3JWN1"/>
<organism evidence="2 3">
    <name type="scientific">Canna indica</name>
    <name type="common">Indian-shot</name>
    <dbReference type="NCBI Taxonomy" id="4628"/>
    <lineage>
        <taxon>Eukaryota</taxon>
        <taxon>Viridiplantae</taxon>
        <taxon>Streptophyta</taxon>
        <taxon>Embryophyta</taxon>
        <taxon>Tracheophyta</taxon>
        <taxon>Spermatophyta</taxon>
        <taxon>Magnoliopsida</taxon>
        <taxon>Liliopsida</taxon>
        <taxon>Zingiberales</taxon>
        <taxon>Cannaceae</taxon>
        <taxon>Canna</taxon>
    </lineage>
</organism>
<keyword evidence="1" id="KW-1133">Transmembrane helix</keyword>
<evidence type="ECO:0000313" key="3">
    <source>
        <dbReference type="Proteomes" id="UP001327560"/>
    </source>
</evidence>
<accession>A0AAQ3JWN1</accession>
<keyword evidence="1" id="KW-0812">Transmembrane</keyword>
<feature type="transmembrane region" description="Helical" evidence="1">
    <location>
        <begin position="187"/>
        <end position="207"/>
    </location>
</feature>
<name>A0AAQ3JWN1_9LILI</name>
<keyword evidence="3" id="KW-1185">Reference proteome</keyword>
<keyword evidence="1" id="KW-0472">Membrane</keyword>
<protein>
    <submittedName>
        <fullName evidence="2">Uncharacterized protein</fullName>
    </submittedName>
</protein>
<reference evidence="2 3" key="1">
    <citation type="submission" date="2023-10" db="EMBL/GenBank/DDBJ databases">
        <title>Chromosome-scale genome assembly provides insights into flower coloration mechanisms of Canna indica.</title>
        <authorList>
            <person name="Li C."/>
        </authorList>
    </citation>
    <scope>NUCLEOTIDE SEQUENCE [LARGE SCALE GENOMIC DNA]</scope>
    <source>
        <tissue evidence="2">Flower</tissue>
    </source>
</reference>